<protein>
    <recommendedName>
        <fullName evidence="4">Prepilin-type N-terminal cleavage/methylation domain-containing protein</fullName>
    </recommendedName>
</protein>
<dbReference type="OrthoDB" id="1913401at2"/>
<proteinExistence type="predicted"/>
<feature type="transmembrane region" description="Helical" evidence="1">
    <location>
        <begin position="12"/>
        <end position="33"/>
    </location>
</feature>
<dbReference type="STRING" id="225345.CLCHR_31450"/>
<name>A0A1V4IJI6_9CLOT</name>
<dbReference type="AlphaFoldDB" id="A0A1V4IJI6"/>
<keyword evidence="1" id="KW-1133">Transmembrane helix</keyword>
<accession>A0A1V4IJI6</accession>
<dbReference type="EMBL" id="MZGT01000043">
    <property type="protein sequence ID" value="OPJ60069.1"/>
    <property type="molecule type" value="Genomic_DNA"/>
</dbReference>
<evidence type="ECO:0000313" key="2">
    <source>
        <dbReference type="EMBL" id="OPJ60069.1"/>
    </source>
</evidence>
<keyword evidence="1" id="KW-0812">Transmembrane</keyword>
<keyword evidence="1" id="KW-0472">Membrane</keyword>
<evidence type="ECO:0000256" key="1">
    <source>
        <dbReference type="SAM" id="Phobius"/>
    </source>
</evidence>
<dbReference type="RefSeq" id="WP_079440758.1">
    <property type="nucleotide sequence ID" value="NZ_MZGT01000043.1"/>
</dbReference>
<sequence>MISNRKKKGFTVMELVIVMTLTVAILGIIWTMVSVSNEIISDVVIESDLQRERQAIQEELSKIGMEANGIEPIDEGDIDVAGEVKKITINSYYKHTSPHGFEILKEYSGENYKNGNNRYNLKVDKIPFSTNVESIKIINKDNISENNYIDLTIKLRKDRNYNDKPITYDINVRTVFRNKNKT</sequence>
<comment type="caution">
    <text evidence="2">The sequence shown here is derived from an EMBL/GenBank/DDBJ whole genome shotgun (WGS) entry which is preliminary data.</text>
</comment>
<gene>
    <name evidence="2" type="ORF">CLCHR_31450</name>
</gene>
<dbReference type="Proteomes" id="UP000191056">
    <property type="component" value="Unassembled WGS sequence"/>
</dbReference>
<keyword evidence="3" id="KW-1185">Reference proteome</keyword>
<evidence type="ECO:0008006" key="4">
    <source>
        <dbReference type="Google" id="ProtNLM"/>
    </source>
</evidence>
<reference evidence="2 3" key="1">
    <citation type="submission" date="2017-03" db="EMBL/GenBank/DDBJ databases">
        <title>Genome sequence of Clostridium chromiireducens DSM 23318.</title>
        <authorList>
            <person name="Poehlein A."/>
            <person name="Daniel R."/>
        </authorList>
    </citation>
    <scope>NUCLEOTIDE SEQUENCE [LARGE SCALE GENOMIC DNA]</scope>
    <source>
        <strain evidence="2 3">DSM 23318</strain>
    </source>
</reference>
<organism evidence="2 3">
    <name type="scientific">Clostridium chromiireducens</name>
    <dbReference type="NCBI Taxonomy" id="225345"/>
    <lineage>
        <taxon>Bacteria</taxon>
        <taxon>Bacillati</taxon>
        <taxon>Bacillota</taxon>
        <taxon>Clostridia</taxon>
        <taxon>Eubacteriales</taxon>
        <taxon>Clostridiaceae</taxon>
        <taxon>Clostridium</taxon>
    </lineage>
</organism>
<evidence type="ECO:0000313" key="3">
    <source>
        <dbReference type="Proteomes" id="UP000191056"/>
    </source>
</evidence>